<evidence type="ECO:0000313" key="2">
    <source>
        <dbReference type="EMBL" id="MCL6352705.1"/>
    </source>
</evidence>
<evidence type="ECO:0000259" key="1">
    <source>
        <dbReference type="Pfam" id="PF01755"/>
    </source>
</evidence>
<organism evidence="3 5">
    <name type="scientific">Pectobacterium polaris</name>
    <dbReference type="NCBI Taxonomy" id="2042057"/>
    <lineage>
        <taxon>Bacteria</taxon>
        <taxon>Pseudomonadati</taxon>
        <taxon>Pseudomonadota</taxon>
        <taxon>Gammaproteobacteria</taxon>
        <taxon>Enterobacterales</taxon>
        <taxon>Pectobacteriaceae</taxon>
        <taxon>Pectobacterium</taxon>
    </lineage>
</organism>
<feature type="domain" description="Glycosyl transferase family 25" evidence="1">
    <location>
        <begin position="7"/>
        <end position="188"/>
    </location>
</feature>
<evidence type="ECO:0000313" key="5">
    <source>
        <dbReference type="Proteomes" id="UP001057360"/>
    </source>
</evidence>
<dbReference type="EMBL" id="SGPX01000009">
    <property type="protein sequence ID" value="MCL6352705.1"/>
    <property type="molecule type" value="Genomic_DNA"/>
</dbReference>
<proteinExistence type="predicted"/>
<keyword evidence="4" id="KW-1185">Reference proteome</keyword>
<evidence type="ECO:0000313" key="4">
    <source>
        <dbReference type="Proteomes" id="UP001055618"/>
    </source>
</evidence>
<evidence type="ECO:0000313" key="3">
    <source>
        <dbReference type="EMBL" id="MCL6370203.1"/>
    </source>
</evidence>
<dbReference type="Proteomes" id="UP001055618">
    <property type="component" value="Unassembled WGS sequence"/>
</dbReference>
<accession>A0AAW5GJU3</accession>
<dbReference type="Proteomes" id="UP001057360">
    <property type="component" value="Unassembled WGS sequence"/>
</dbReference>
<dbReference type="AlphaFoldDB" id="A0AAW5GJU3"/>
<comment type="caution">
    <text evidence="3">The sequence shown here is derived from an EMBL/GenBank/DDBJ whole genome shotgun (WGS) entry which is preliminary data.</text>
</comment>
<dbReference type="CDD" id="cd06532">
    <property type="entry name" value="Glyco_transf_25"/>
    <property type="match status" value="1"/>
</dbReference>
<gene>
    <name evidence="2" type="ORF">EXT50_16205</name>
    <name evidence="3" type="ORF">EXT53_16735</name>
</gene>
<dbReference type="EMBL" id="SGPY01000009">
    <property type="protein sequence ID" value="MCL6370203.1"/>
    <property type="molecule type" value="Genomic_DNA"/>
</dbReference>
<reference evidence="3" key="1">
    <citation type="submission" date="2019-02" db="EMBL/GenBank/DDBJ databases">
        <title>New Zealand Erwinia strains with phe-tRNA free attachment sites.</title>
        <authorList>
            <person name="Nunes-Leite L."/>
            <person name="Pitman A.R."/>
        </authorList>
    </citation>
    <scope>NUCLEOTIDE SEQUENCE</scope>
    <source>
        <strain evidence="3">Ec-140</strain>
        <strain evidence="2">Ec-143</strain>
    </source>
</reference>
<protein>
    <submittedName>
        <fullName evidence="3">Glycosyltransferase family 25 protein</fullName>
    </submittedName>
</protein>
<dbReference type="InterPro" id="IPR002654">
    <property type="entry name" value="Glyco_trans_25"/>
</dbReference>
<sequence>MENNKIPVFIVSLAKDTDRRKSIADTLKKENIYFEFIDAILGSDLPREELDRIKASSPKEFNPTTSEIGCSLSHQKIYSKIINEKIEWAIILEDDAIINSSLKHLINGLSEEATIKIREEDLYILGGQDGLSQRRKVSLSFFNKININGIIFRKLTYKPIYITRTCCYLVSRKLAMNLHEEFNNNYYIADKWDYLYKKKCFKNIYLTEIISHPIVDISNSNIEKERLAKLDQEIKKESRKKGSIENGINEFFFIIKRFLRSLKW</sequence>
<dbReference type="RefSeq" id="WP_249683820.1">
    <property type="nucleotide sequence ID" value="NZ_SGPX01000009.1"/>
</dbReference>
<name>A0AAW5GJU3_9GAMM</name>
<dbReference type="Pfam" id="PF01755">
    <property type="entry name" value="Glyco_transf_25"/>
    <property type="match status" value="1"/>
</dbReference>